<dbReference type="AlphaFoldDB" id="A0A239K5X6"/>
<dbReference type="Pfam" id="PF00756">
    <property type="entry name" value="Esterase"/>
    <property type="match status" value="1"/>
</dbReference>
<organism evidence="3 4">
    <name type="scientific">Actinomadura meyerae</name>
    <dbReference type="NCBI Taxonomy" id="240840"/>
    <lineage>
        <taxon>Bacteria</taxon>
        <taxon>Bacillati</taxon>
        <taxon>Actinomycetota</taxon>
        <taxon>Actinomycetes</taxon>
        <taxon>Streptosporangiales</taxon>
        <taxon>Thermomonosporaceae</taxon>
        <taxon>Actinomadura</taxon>
    </lineage>
</organism>
<name>A0A239K5X6_9ACTN</name>
<proteinExistence type="inferred from homology"/>
<dbReference type="EMBL" id="FZOR01000016">
    <property type="protein sequence ID" value="SNT12564.1"/>
    <property type="molecule type" value="Genomic_DNA"/>
</dbReference>
<dbReference type="RefSeq" id="WP_089327307.1">
    <property type="nucleotide sequence ID" value="NZ_FZOR01000016.1"/>
</dbReference>
<evidence type="ECO:0000313" key="3">
    <source>
        <dbReference type="EMBL" id="SNT12564.1"/>
    </source>
</evidence>
<evidence type="ECO:0000313" key="4">
    <source>
        <dbReference type="Proteomes" id="UP000198318"/>
    </source>
</evidence>
<dbReference type="GO" id="GO:0016788">
    <property type="term" value="F:hydrolase activity, acting on ester bonds"/>
    <property type="evidence" value="ECO:0007669"/>
    <property type="project" value="TreeGrafter"/>
</dbReference>
<dbReference type="Gene3D" id="3.40.50.1820">
    <property type="entry name" value="alpha/beta hydrolase"/>
    <property type="match status" value="1"/>
</dbReference>
<accession>A0A239K5X6</accession>
<sequence>MTASWTAGPVDVPGSVQYTLVTGDRPTDRWHVSVAVPPPELRADAEQPVAVMYLLDGFLTFTPTRATSRYLLGETPYGTGGAGAMLDLIREEVAPFVESAHSLDPDDRGLGGFSLGGLFTCWALVRRPEGFRRYLAVSPSLWWDDHLLLDGRRAPLADGAGGDVYLAVGGREDSPDHGWPVLPAALREALSGLDMVADLARFTARLRGEPALDVRSEVIPDEQHATVWPAAVTRGLVHLYRDEP</sequence>
<dbReference type="OrthoDB" id="5523653at2"/>
<evidence type="ECO:0000256" key="1">
    <source>
        <dbReference type="ARBA" id="ARBA00005622"/>
    </source>
</evidence>
<keyword evidence="2 3" id="KW-0378">Hydrolase</keyword>
<dbReference type="PANTHER" id="PTHR40841:SF2">
    <property type="entry name" value="SIDEROPHORE-DEGRADING ESTERASE (EUROFUNG)"/>
    <property type="match status" value="1"/>
</dbReference>
<reference evidence="3 4" key="1">
    <citation type="submission" date="2017-06" db="EMBL/GenBank/DDBJ databases">
        <authorList>
            <person name="Kim H.J."/>
            <person name="Triplett B.A."/>
        </authorList>
    </citation>
    <scope>NUCLEOTIDE SEQUENCE [LARGE SCALE GENOMIC DNA]</scope>
    <source>
        <strain evidence="3 4">DSM 44715</strain>
    </source>
</reference>
<comment type="similarity">
    <text evidence="1">Belongs to the esterase D family.</text>
</comment>
<gene>
    <name evidence="3" type="ORF">SAMN05443665_1016152</name>
</gene>
<dbReference type="InterPro" id="IPR029058">
    <property type="entry name" value="AB_hydrolase_fold"/>
</dbReference>
<dbReference type="PANTHER" id="PTHR40841">
    <property type="entry name" value="SIDEROPHORE TRIACETYLFUSARININE C ESTERASE"/>
    <property type="match status" value="1"/>
</dbReference>
<evidence type="ECO:0000256" key="2">
    <source>
        <dbReference type="ARBA" id="ARBA00022801"/>
    </source>
</evidence>
<dbReference type="Proteomes" id="UP000198318">
    <property type="component" value="Unassembled WGS sequence"/>
</dbReference>
<dbReference type="InterPro" id="IPR052558">
    <property type="entry name" value="Siderophore_Hydrolase_D"/>
</dbReference>
<dbReference type="InterPro" id="IPR000801">
    <property type="entry name" value="Esterase-like"/>
</dbReference>
<keyword evidence="4" id="KW-1185">Reference proteome</keyword>
<protein>
    <submittedName>
        <fullName evidence="3">Predicted hydrolase of the alpha/beta superfamily</fullName>
    </submittedName>
</protein>
<dbReference type="SUPFAM" id="SSF53474">
    <property type="entry name" value="alpha/beta-Hydrolases"/>
    <property type="match status" value="1"/>
</dbReference>